<feature type="repeat" description="WD" evidence="4">
    <location>
        <begin position="3038"/>
        <end position="3072"/>
    </location>
</feature>
<dbReference type="InterPro" id="IPR011992">
    <property type="entry name" value="EF-hand-dom_pair"/>
</dbReference>
<accession>A0A1B0B7R6</accession>
<dbReference type="Pfam" id="PF00400">
    <property type="entry name" value="WD40"/>
    <property type="match status" value="6"/>
</dbReference>
<dbReference type="EMBL" id="JXJN01009711">
    <property type="status" value="NOT_ANNOTATED_CDS"/>
    <property type="molecule type" value="Genomic_DNA"/>
</dbReference>
<proteinExistence type="predicted"/>
<feature type="coiled-coil region" evidence="5">
    <location>
        <begin position="2519"/>
        <end position="2546"/>
    </location>
</feature>
<evidence type="ECO:0000256" key="1">
    <source>
        <dbReference type="ARBA" id="ARBA00014901"/>
    </source>
</evidence>
<feature type="repeat" description="WD" evidence="4">
    <location>
        <begin position="2890"/>
        <end position="2931"/>
    </location>
</feature>
<dbReference type="InterPro" id="IPR036322">
    <property type="entry name" value="WD40_repeat_dom_sf"/>
</dbReference>
<dbReference type="Gene3D" id="3.30.1390.20">
    <property type="entry name" value="Ribosomal protein L30, ferredoxin-like fold domain"/>
    <property type="match status" value="1"/>
</dbReference>
<organism evidence="6 7">
    <name type="scientific">Glossina palpalis gambiensis</name>
    <dbReference type="NCBI Taxonomy" id="67801"/>
    <lineage>
        <taxon>Eukaryota</taxon>
        <taxon>Metazoa</taxon>
        <taxon>Ecdysozoa</taxon>
        <taxon>Arthropoda</taxon>
        <taxon>Hexapoda</taxon>
        <taxon>Insecta</taxon>
        <taxon>Pterygota</taxon>
        <taxon>Neoptera</taxon>
        <taxon>Endopterygota</taxon>
        <taxon>Diptera</taxon>
        <taxon>Brachycera</taxon>
        <taxon>Muscomorpha</taxon>
        <taxon>Hippoboscoidea</taxon>
        <taxon>Glossinidae</taxon>
        <taxon>Glossina</taxon>
    </lineage>
</organism>
<dbReference type="EnsemblMetazoa" id="GPPI021593-RA">
    <property type="protein sequence ID" value="GPPI021593-PA"/>
    <property type="gene ID" value="GPPI021593"/>
</dbReference>
<dbReference type="InterPro" id="IPR001680">
    <property type="entry name" value="WD40_rpt"/>
</dbReference>
<dbReference type="InterPro" id="IPR036919">
    <property type="entry name" value="Ribo_uL30_ferredoxin-like_sf"/>
</dbReference>
<dbReference type="SUPFAM" id="SSF50978">
    <property type="entry name" value="WD40 repeat-like"/>
    <property type="match status" value="6"/>
</dbReference>
<evidence type="ECO:0000313" key="7">
    <source>
        <dbReference type="Proteomes" id="UP000092460"/>
    </source>
</evidence>
<keyword evidence="3" id="KW-0677">Repeat</keyword>
<keyword evidence="2 4" id="KW-0853">WD repeat</keyword>
<dbReference type="InterPro" id="IPR019775">
    <property type="entry name" value="WD40_repeat_CS"/>
</dbReference>
<dbReference type="Gene3D" id="1.10.15.30">
    <property type="match status" value="1"/>
</dbReference>
<dbReference type="EMBL" id="JXJN01009710">
    <property type="status" value="NOT_ANNOTATED_CDS"/>
    <property type="molecule type" value="Genomic_DNA"/>
</dbReference>
<dbReference type="SUPFAM" id="SSF47473">
    <property type="entry name" value="EF-hand"/>
    <property type="match status" value="2"/>
</dbReference>
<dbReference type="NCBIfam" id="TIGR01310">
    <property type="entry name" value="uL30_euk"/>
    <property type="match status" value="1"/>
</dbReference>
<dbReference type="InterPro" id="IPR005998">
    <property type="entry name" value="Ribosomal_uL30_euk"/>
</dbReference>
<dbReference type="PROSITE" id="PS50082">
    <property type="entry name" value="WD_REPEATS_2"/>
    <property type="match status" value="11"/>
</dbReference>
<feature type="repeat" description="WD" evidence="4">
    <location>
        <begin position="3369"/>
        <end position="3402"/>
    </location>
</feature>
<dbReference type="SUPFAM" id="SSF55129">
    <property type="entry name" value="Ribosomal protein L30p/L7e"/>
    <property type="match status" value="1"/>
</dbReference>
<feature type="repeat" description="WD" evidence="4">
    <location>
        <begin position="1752"/>
        <end position="1778"/>
    </location>
</feature>
<evidence type="ECO:0000256" key="5">
    <source>
        <dbReference type="SAM" id="Coils"/>
    </source>
</evidence>
<protein>
    <recommendedName>
        <fullName evidence="1">WD repeat-containing protein on Y chromosome</fullName>
    </recommendedName>
</protein>
<dbReference type="InterPro" id="IPR015943">
    <property type="entry name" value="WD40/YVTN_repeat-like_dom_sf"/>
</dbReference>
<dbReference type="STRING" id="67801.A0A1B0B7R6"/>
<feature type="repeat" description="WD" evidence="4">
    <location>
        <begin position="2266"/>
        <end position="2299"/>
    </location>
</feature>
<reference evidence="6" key="2">
    <citation type="submission" date="2020-05" db="UniProtKB">
        <authorList>
            <consortium name="EnsemblMetazoa"/>
        </authorList>
    </citation>
    <scope>IDENTIFICATION</scope>
    <source>
        <strain evidence="6">IAEA</strain>
    </source>
</reference>
<dbReference type="VEuPathDB" id="VectorBase:GPPI021593"/>
<evidence type="ECO:0000313" key="6">
    <source>
        <dbReference type="EnsemblMetazoa" id="GPPI021593-PA"/>
    </source>
</evidence>
<dbReference type="InterPro" id="IPR035808">
    <property type="entry name" value="Ribosomal_uL30_euk_arc"/>
</dbReference>
<dbReference type="SMART" id="SM00320">
    <property type="entry name" value="WD40"/>
    <property type="match status" value="27"/>
</dbReference>
<sequence>MSDKYAVPNKLPGKTVSVLAHRKRRILKDKASIEQKKKLRTERIAKSKKYPKFRRPESFVMNYIKAERTANRIKRVLRTNILKTNDAQKTNQKLLLVMRHAGKKVFDETTNTILRTLRMPVRHNAVFLENSKENQILLKVIEPFVAYGFPTLSTIRELIFKKGFARIGGKKTAIQSNTMIEDILGDKGIICLEDIIHEIYTVGTNFESVINFLCSFLLSSPRDGWKNKVSVPYKRGGEYGDRGNGINELIAPKLDYTGSDSVQEIEYQTLSSDFSQGQIDRPERLHEWLKSEEIEMLYSVFSVKETLNYPELREELEKLNIKFTDLEYNRLFLKINQNRDFECDWNEFISYLIFGFQEDDPSSQKEALILPISTPPIIRKSEHRSAVCAIALLKATSDMDGFDEDEKKKEEELNEEELQNKKILSNVAFEESPDTAGVWITASREGQIRFWTMGLEPVRTSTSESIHLKMPTWILCVIALSDVNIVCTSSTERELRFHEMVASTFSLRIVIRSLPFAVCNMSYSFHPRGKSNSKLVLGDYGGNVRVLEFDPHLRGPFQSKPGAALIELFWTDVLKGKLVQLKCREYIKIHREMIQCAFFSIALNSLFAAAEYRNTKKYRSRCAGLVVIYGDEKSSFRIPLGVTTFSVDERNNIVVTGGPDMFVRIWDVYIPGEPSGVLTGHNSGIVKVFTQSEDQKAYSIDYQKVIKVWDISEHSLLQTFGDLIRIFHGENDLVYHYHKQLRVLLVGGRKLVAIKCNPRVRVDLTDGNTHASPVSVVLYNRLFRNVVTCGLDSFIIVWDPWSGRRKIIMKNCHTKQVYGENIDIEITAACFDPLEQFLLTGARDGSLKIWNYNNAVCIRNMSIKSEHEVTAVIWVVERILAVGWDQQVTEFNDVEGREYTDPKIWPTFHTDDITCADVKLGEGVVTATYSGELIFWKLETGQPYRRYNVENPTEFIELKHTKTVHGVGGSPRGSKDSPFDYHISVSHSLRRSLMNSIKEVEEEFGITAYRYTGSKLIEADQREDDYLRERKILAPTLPMSVQAVLFLQTRPMTKQHGSVLVSLETGIIQVYSHHQRGGYLTEFNAIHKVGDCVLTMCTDRKNRYLFTGTAIPDSEKVKICMPLLRLQFIFLRKERFLPRAKRAVRNQKEPLLINSYKGHLKAVNSVVFINLPKILITGSHDCSVRLWSIGGRYLGTLGTPLPWRKMSPFEPITDEARGLRFPPDIKKVASSTTMKVIAGVQPKIVKMRQSQQNEREVAEEEEGMRFYGKPLREPILGKHFQLPGRGAMEQTIELDVASSYTPVYSHLKVHDAGNLERPPTPPGIRRMAKESYMEFYEPIPVRSEAVKTGSLWAYILKPGRRGSSYARDSYETIRDFTEDLEYQTLSSDFSPDVAERPERLHEWLKSEEIESLHYKFLEKGKLSYPDLREELENLNIKFTHLEYNRLFLKISENRNSKCDWDEFISYLLNGFREDHPTSTRDDEITLPIHTPPVVRTSEHRSPVCCIALLKVNKLESMEERSDSDSESEEQKFQRFFKEYALERSAEWAGIWVTASREGQLRFWSMGLKPLRLGKSNSIHQKIRTWILCIRGLSDVNLVCTSSTERELRFHETVTSTFSLRAVILSMPYAVYNMQYSYHEAQTSRLIMGDYGGSVRILEFDAHSKSPFVSKSGRDILEMFWTDIAKGKFPQFRCHEYLNVHTEMIQQVYFARRLNSTFAAAEYRNIKKYRGRCPGLVVLSGDDKSTFRIPLGVTTFCVDERHDMVVTGGPDTSLRIWDIYVPTQPTSLLTGHHAGIVYVFVQTEEKKIFSVDYLKIIKVWELSEHTLLQTFDDLVRIIPSETDLVFHYHRALRVLLIGCRKLVAIKCNPRVYVDLTDGNTHTAPISVVLYNRLFRNVVTCGLDSLVIVWDPWSGKRRIIIKDCHIEYIYGEKSKVEITAACFDPLERHLLTGARDGCLKIWNYNNAVCIRNLRIEGDQSITAVRWVKERILVVGWDQHVTEFPCQEGNEYTLAKKWPMFHHDDITCADVKTGEGVVTASYSGELIFWKLETGQPYRCFNVAEPTEFIELSFNRYKKKRKEIFPVTEAHFPTSDSTAHFIRLTAFEMGKQMIKTLQARKQSKLAATIRRRSENVFIAMSVQAVLFLQTRRFAEEHGDLLVALETGAVQVYSHHQRGGFITQFNAIHKMGDCVLAMTTDRKERYLFTGTACGYIKLWHIQNLGMPPSEKVRISMPLLRLKFIFLRRDTFLLSAKRAVRHQTEPLLLSSYKAHLAAVTSTVFIHLPKILITGSNDCSVRLWTIGGRYLGTLGMPLPWMKLSPFEPFKEEARVFRLSPDIKKVASTTTMKVISGVQLDRIRPRSKKVVEEKDLEEENELIRNYGKPLHEPILGEHFQYPAYNEAKHPIKLKTFSSPASAKFTPVYAHMKVYEVNPHELPPTSSATKRLAVENYLSSELTESRAWTEYKTTRKHAELDYTDNNKEQQIEYQTLSSDFTLDKIERPERLHEWLKTEEIELLYSKFSKKTQLTYPELREELENLNIKFTDLEYNRLFLKINQNRDFKCDWNEFISYLIFGFQEDDPAGRKESLILPLSTPPIIKKSEHRLAICAIALLKSVSDAEEENQNDKHFSSDDEDDDEERHNKKLLRNVAFEESPDTAGIWITASREGQIRFWSMSLAPILHSKGSTWILSIVALSDVNIVCTSSTERELRFHETVASTFNLRIVIRSMPYAVCYMSYNFHSGGKQFSRLVMGDYGGNVRMLEFDPYLRGPFQSKPGAALVEAFWSDILKGKLPQFKCREHLSVHTEMIQQAFYAMRLNCLFACAEYRNTRKYRGRCPGLISLYGEDKAVFRIPLGVTTFCIDERNNIVITGGPDTSLRIWDVYIPTQPTGLLTGHNAGIVKIFVQSEEKKLYSIDYHKVIKVWDLSEHSLLQTFGDLARLIPGETDLVYHYHKQLRELLIGGRKLIAVKCNPRMRVDLTDGNTHAAPVSVVLYNKLFRNLVTCGLDSYIIVWDPWTGKRKIIMKNCHTKQVYGENIDIEITAACFDPLEQFLLTGARDGSLKVWNYNNAVCVRNMSIKSDHEVTAVIWVVERILAVGWDQQVTEFNDVEGREYSDPKKWPMFHSDDITCADVKLGEGVATATHSGELIFWKLETGQPYRRYNVQEPVKFIELKLKGLRLEKRKEVVYEDDLNVRTRDMSVFERIREMEKQWTALVSDQRSEIKIRAESFHRGIIVAPGATVSVQAILFLQTRPMIPEYGSVFVALETGAIQVYSHHQRGSYITEFNAIHKIGDCVLTMTTDRKNRYLFTGTAFGYIKIWHVKNYCIPEQEKIRISMPLLRLQFIFLRKELILTRAKRAVRNQKEPLLLNSYKGHLKAIHSVVFVNLPKVLITGSHDFSVRLWTIGGRYLGTLGMPLPWMKLSPFEPISEKEHVFRMPPDIKKVASSTTMKVITGVQEGRFRMNIRKAQKKIDDEKGAEEESLGHCGKSLRGPILGKHFKLPGRSGVEIPIELDITSSYVPIYNHLKVHETKTFEIPSTPSSVKRIASENYMDFYEPIPVRSEGVKSTGLFSNMLKRGRRTIRESAFHRESQP</sequence>
<evidence type="ECO:0000256" key="4">
    <source>
        <dbReference type="PROSITE-ProRule" id="PRU00221"/>
    </source>
</evidence>
<dbReference type="PROSITE" id="PS50294">
    <property type="entry name" value="WD_REPEATS_REGION"/>
    <property type="match status" value="3"/>
</dbReference>
<dbReference type="PANTHER" id="PTHR44324:SF6">
    <property type="entry name" value="EF-HAND CALCIUM BINDING DOMAIN 8"/>
    <property type="match status" value="1"/>
</dbReference>
<dbReference type="CDD" id="cd01657">
    <property type="entry name" value="Ribosomal_L7_archeal_euk"/>
    <property type="match status" value="1"/>
</dbReference>
<feature type="coiled-coil region" evidence="5">
    <location>
        <begin position="399"/>
        <end position="426"/>
    </location>
</feature>
<feature type="repeat" description="WD" evidence="4">
    <location>
        <begin position="2854"/>
        <end position="2880"/>
    </location>
</feature>
<dbReference type="Proteomes" id="UP000092460">
    <property type="component" value="Unassembled WGS sequence"/>
</dbReference>
<evidence type="ECO:0000256" key="2">
    <source>
        <dbReference type="ARBA" id="ARBA00022574"/>
    </source>
</evidence>
<dbReference type="GO" id="GO:0003723">
    <property type="term" value="F:RNA binding"/>
    <property type="evidence" value="ECO:0007669"/>
    <property type="project" value="InterPro"/>
</dbReference>
<keyword evidence="7" id="KW-1185">Reference proteome</keyword>
<dbReference type="Gene3D" id="2.130.10.10">
    <property type="entry name" value="YVTN repeat-like/Quinoprotein amine dehydrogenase"/>
    <property type="match status" value="7"/>
</dbReference>
<evidence type="ECO:0000256" key="3">
    <source>
        <dbReference type="ARBA" id="ARBA00022737"/>
    </source>
</evidence>
<dbReference type="PROSITE" id="PS00678">
    <property type="entry name" value="WD_REPEATS_1"/>
    <property type="match status" value="2"/>
</dbReference>
<feature type="repeat" description="WD" evidence="4">
    <location>
        <begin position="1156"/>
        <end position="1189"/>
    </location>
</feature>
<name>A0A1B0B7R6_9MUSC</name>
<feature type="repeat" description="WD" evidence="4">
    <location>
        <begin position="826"/>
        <end position="860"/>
    </location>
</feature>
<feature type="repeat" description="WD" evidence="4">
    <location>
        <begin position="642"/>
        <end position="668"/>
    </location>
</feature>
<reference evidence="7" key="1">
    <citation type="submission" date="2015-01" db="EMBL/GenBank/DDBJ databases">
        <authorList>
            <person name="Aksoy S."/>
            <person name="Warren W."/>
            <person name="Wilson R.K."/>
        </authorList>
    </citation>
    <scope>NUCLEOTIDE SEQUENCE [LARGE SCALE GENOMIC DNA]</scope>
    <source>
        <strain evidence="7">IAEA</strain>
    </source>
</reference>
<feature type="repeat" description="WD" evidence="4">
    <location>
        <begin position="678"/>
        <end position="719"/>
    </location>
</feature>
<dbReference type="PANTHER" id="PTHR44324">
    <property type="entry name" value="WD40 REPEAT DOMAIN 95"/>
    <property type="match status" value="1"/>
</dbReference>
<keyword evidence="5" id="KW-0175">Coiled coil</keyword>
<feature type="repeat" description="WD" evidence="4">
    <location>
        <begin position="1936"/>
        <end position="1970"/>
    </location>
</feature>
<dbReference type="InterPro" id="IPR051242">
    <property type="entry name" value="WD-EF-hand_domain"/>
</dbReference>